<feature type="compositionally biased region" description="Low complexity" evidence="1">
    <location>
        <begin position="2179"/>
        <end position="2197"/>
    </location>
</feature>
<evidence type="ECO:0000256" key="1">
    <source>
        <dbReference type="SAM" id="MobiDB-lite"/>
    </source>
</evidence>
<organism evidence="3 4">
    <name type="scientific">Entomortierella parvispora</name>
    <dbReference type="NCBI Taxonomy" id="205924"/>
    <lineage>
        <taxon>Eukaryota</taxon>
        <taxon>Fungi</taxon>
        <taxon>Fungi incertae sedis</taxon>
        <taxon>Mucoromycota</taxon>
        <taxon>Mortierellomycotina</taxon>
        <taxon>Mortierellomycetes</taxon>
        <taxon>Mortierellales</taxon>
        <taxon>Mortierellaceae</taxon>
        <taxon>Entomortierella</taxon>
    </lineage>
</organism>
<feature type="compositionally biased region" description="Low complexity" evidence="1">
    <location>
        <begin position="1450"/>
        <end position="1475"/>
    </location>
</feature>
<dbReference type="OrthoDB" id="2444943at2759"/>
<feature type="compositionally biased region" description="Low complexity" evidence="1">
    <location>
        <begin position="767"/>
        <end position="782"/>
    </location>
</feature>
<feature type="compositionally biased region" description="Polar residues" evidence="1">
    <location>
        <begin position="1533"/>
        <end position="1551"/>
    </location>
</feature>
<feature type="compositionally biased region" description="Polar residues" evidence="1">
    <location>
        <begin position="1873"/>
        <end position="1885"/>
    </location>
</feature>
<feature type="region of interest" description="Disordered" evidence="1">
    <location>
        <begin position="1297"/>
        <end position="1340"/>
    </location>
</feature>
<feature type="region of interest" description="Disordered" evidence="1">
    <location>
        <begin position="1734"/>
        <end position="1765"/>
    </location>
</feature>
<feature type="compositionally biased region" description="Polar residues" evidence="1">
    <location>
        <begin position="196"/>
        <end position="206"/>
    </location>
</feature>
<feature type="compositionally biased region" description="Low complexity" evidence="1">
    <location>
        <begin position="1399"/>
        <end position="1438"/>
    </location>
</feature>
<feature type="compositionally biased region" description="Low complexity" evidence="1">
    <location>
        <begin position="210"/>
        <end position="227"/>
    </location>
</feature>
<feature type="compositionally biased region" description="Polar residues" evidence="1">
    <location>
        <begin position="1297"/>
        <end position="1317"/>
    </location>
</feature>
<feature type="region of interest" description="Disordered" evidence="1">
    <location>
        <begin position="641"/>
        <end position="696"/>
    </location>
</feature>
<feature type="region of interest" description="Disordered" evidence="1">
    <location>
        <begin position="941"/>
        <end position="964"/>
    </location>
</feature>
<keyword evidence="4" id="KW-1185">Reference proteome</keyword>
<evidence type="ECO:0000313" key="4">
    <source>
        <dbReference type="Proteomes" id="UP000827284"/>
    </source>
</evidence>
<dbReference type="PANTHER" id="PTHR34491">
    <property type="entry name" value="A-TYPE INCLUSION PROTEIN, PUTATIVE-RELATED"/>
    <property type="match status" value="1"/>
</dbReference>
<sequence length="2208" mass="235902">MHPSRPLQPPYPILKTIFCLLEDRHYRTRHPNQTRRSLQELAQEQYQQTHRHRHHHPNFYYFHEPQEGGASTSDQYRLETLQEQFTVSRQKHRRPSTRPRSPPVGQTPDPDPVLEVTVPERVDEVRPRRRLHPPSLRSSPSRTRVASPPSRLSRFLKGIWRCPVLASATTAAETTTPKTEKTPRRGNRRPYLCCTSGKNRSHSSLYLPQPNNTPRARTTTTTTATATLSDSSRNTRQQPRGSSRHPRSRGRQSRRAQQPSVKGKSKPKRSLSESVSTPPTVVTIARPHRQNRRPRRLSDQQEGDQPIYRRQPQLSLSTVYSWCPYCLKTIPGESDLNHHRTHHLHNLISPTPGPLRTHSQSSRSSESSRSRSPSLSPRSRLPEEEDEALSIYSAAGSYLSSDLDIESTPVVLGTLFTFAHPLPHLAQPPVQSTATGLASDPSSLQSILPQEARLVAALSPPLLLQLSLSTSSSSASIDTSASSSSSTSSSTAPPPLLEQLTPSQTSQSSQQQQQRLQQFAPPQPPYHSQRHLQESRLETTGNRFLFQERLGQQHRPTPPSPLSLPPTVTLESPAPAVPSAPPSPPTSRTPALSSTPVGPIGTAKVVTTAAAATATATASISLYRHFLRELDLNPWFSTPTSSKTVTTFTTDSRRNRASVPSKRFTLPPSFHIRSSHTKSASGTAAASIPTATPTVTSTPAATTAAAAAAAAIPADKERRRSSWSFFPFKGPSRQHSRTSSSFPPHLESAVPAIPAVPASWTATQKNTRPATTKATTAPTSRTHATIITTAATAGENHSLPAVQTLVQGFPQAQQGPAQKAKGKEKVKEKDEATSTSARSAATLAKSRALLSIIRAHHRDTDNEDVEIISKPHSTLLFTSSSPPSSSSASASASASASSSSSSSPALSSLSPPLRLHIQRSTEASLSASSVPAVGSSSFSSSFLPLPPPVKPSPTPSHPSALTSGATTTATMPTIVAVPPTSAPSPPRRKRFSFSSSFERVKKSGSATLLEAQIQQAVAASRSEEVITASTATVRAEAEGKEKKKEEQRLAMLATEEPTALPFVVVPRPSGSSSGNNGNGNGNGHGYGHSKRQPTTPTYTSTSSLPPPPPPSSSKGMFRPRHQSLNIGSLSILGRRGPKDDPSSAKPPLSNVTGATTGLASASTAVASTSISAGGRNRNSIAGPIMSSSYYDPEKPLPAIVDGDEDAADRVASNRAVEAEPSAKTRLGTGAGRRSNPSLTVSTESASVLGQRSEQQVPSTPSSPTTESKPHQRRRSFLPTALMTSNLAKFVSGVNAAASPTTGTSGQNPYQGPSSPTGDNHPKSPAGESVGGSSFRDRSVPQRAEDVVLDETTLLTIEQFKWGVLCCCHAIKSRVQKRQLARKDRLLSAQVSQGSPPVESPAGTGAAESGAGSKAWTGSSHSSKSGSPPNSSSRKKSSNWSTFNNSIGISINNNNNNSSNNNNGNYTQTSNNSNNNATSQDYGSGQGTASSNFTTFATTSYEARLAEARSTLQALIRVMMESVESSQPMTAALNTSTGSVNLSSDVTNKNSTSVHPLSHYSSLPSLHGPFTSSQATSAIASAAPTSTPGATGAAPRHHGNQVSQSRLQLTQATDAILNRLSIQGLVQVLGYTLALAPQQWIPWHLYDFFERPQGRSYRDLVELLQTHSQRVVRAVLEAVECLIEYGTILEEELEEERAKEKQDSDQAATSTFTAQEVVATPAASSSAVMSMALRLRSSQGQMRSKNEDGEAAGTTGDQGGKTHSTRSSVGLAMALSVLEPTAPTQVTPPKNPSPTSLNHPSRGQQPPPQSSTNDQDSQKSNSSRDRRRRVIIDGLACLVFRPQRMDEMGAMSGRGGVGHDNMNSQLPPVPPTYPVSSGSKTRSALSSGDDWSWLKRGSATLTGSGSMQQRSTAQYSQPQSTLSSLEAQGASREQKIGRQAFENLVLAFEAEQRSKIPPAAVSVADPALVASAGAASSESEDSKSSDSGEAVPSVAKPAQETKTPRHAHSLPVESTGGSSTTGSSTTARSLSLPPWRKQQQQQQQQQASSSVLSSSEGDRPLVESPVDENSLPTLQRPHSQPSPTRHFASTSDAASSIVTAPVVRARQRNITINASVRSTWTWSTFENHMLVMAEEEHLIVDNSDEDGEETMLGARVPRQLPNQEEELEIVQLEIKEGSQSPILPVTTPTTPTTSPAVPRWRKQSETFGA</sequence>
<dbReference type="PANTHER" id="PTHR34491:SF74">
    <property type="entry name" value="DUF4456 DOMAIN-CONTAINING PROTEIN"/>
    <property type="match status" value="1"/>
</dbReference>
<feature type="compositionally biased region" description="Low complexity" evidence="1">
    <location>
        <begin position="641"/>
        <end position="650"/>
    </location>
</feature>
<feature type="compositionally biased region" description="Pro residues" evidence="1">
    <location>
        <begin position="575"/>
        <end position="587"/>
    </location>
</feature>
<evidence type="ECO:0000259" key="2">
    <source>
        <dbReference type="PROSITE" id="PS00028"/>
    </source>
</evidence>
<feature type="compositionally biased region" description="Low complexity" evidence="1">
    <location>
        <begin position="133"/>
        <end position="144"/>
    </location>
</feature>
<feature type="compositionally biased region" description="Gly residues" evidence="1">
    <location>
        <begin position="1076"/>
        <end position="1086"/>
    </location>
</feature>
<feature type="region of interest" description="Disordered" evidence="1">
    <location>
        <begin position="1573"/>
        <end position="1599"/>
    </location>
</feature>
<dbReference type="InterPro" id="IPR013087">
    <property type="entry name" value="Znf_C2H2_type"/>
</dbReference>
<feature type="compositionally biased region" description="Basic residues" evidence="1">
    <location>
        <begin position="242"/>
        <end position="254"/>
    </location>
</feature>
<reference evidence="3" key="2">
    <citation type="journal article" date="2022" name="Microbiol. Resour. Announc.">
        <title>Whole-Genome Sequence of Entomortierella parvispora E1425, a Mucoromycotan Fungus Associated with Burkholderiaceae-Related Endosymbiotic Bacteria.</title>
        <authorList>
            <person name="Herlambang A."/>
            <person name="Guo Y."/>
            <person name="Takashima Y."/>
            <person name="Narisawa K."/>
            <person name="Ohta H."/>
            <person name="Nishizawa T."/>
        </authorList>
    </citation>
    <scope>NUCLEOTIDE SEQUENCE</scope>
    <source>
        <strain evidence="3">E1425</strain>
    </source>
</reference>
<feature type="region of interest" description="Disordered" evidence="1">
    <location>
        <begin position="811"/>
        <end position="840"/>
    </location>
</feature>
<feature type="region of interest" description="Disordered" evidence="1">
    <location>
        <begin position="1206"/>
        <end position="1273"/>
    </location>
</feature>
<reference evidence="3" key="1">
    <citation type="submission" date="2021-11" db="EMBL/GenBank/DDBJ databases">
        <authorList>
            <person name="Herlambang A."/>
            <person name="Guo Y."/>
            <person name="Takashima Y."/>
            <person name="Nishizawa T."/>
        </authorList>
    </citation>
    <scope>NUCLEOTIDE SEQUENCE</scope>
    <source>
        <strain evidence="3">E1425</strain>
    </source>
</reference>
<feature type="region of interest" description="Disordered" evidence="1">
    <location>
        <begin position="85"/>
        <end position="150"/>
    </location>
</feature>
<feature type="region of interest" description="Disordered" evidence="1">
    <location>
        <begin position="474"/>
        <end position="533"/>
    </location>
</feature>
<accession>A0A9P3H0E6</accession>
<gene>
    <name evidence="3" type="ORF">EMPS_00218</name>
</gene>
<feature type="compositionally biased region" description="Polar residues" evidence="1">
    <location>
        <begin position="1781"/>
        <end position="1802"/>
    </location>
</feature>
<feature type="region of interest" description="Disordered" evidence="1">
    <location>
        <begin position="30"/>
        <end position="53"/>
    </location>
</feature>
<feature type="region of interest" description="Disordered" evidence="1">
    <location>
        <begin position="1780"/>
        <end position="1828"/>
    </location>
</feature>
<feature type="compositionally biased region" description="Low complexity" evidence="1">
    <location>
        <begin position="879"/>
        <end position="910"/>
    </location>
</feature>
<feature type="region of interest" description="Disordered" evidence="1">
    <location>
        <begin position="1386"/>
        <end position="1438"/>
    </location>
</feature>
<feature type="region of interest" description="Disordered" evidence="1">
    <location>
        <begin position="1450"/>
        <end position="1487"/>
    </location>
</feature>
<feature type="compositionally biased region" description="Low complexity" evidence="1">
    <location>
        <begin position="361"/>
        <end position="379"/>
    </location>
</feature>
<feature type="region of interest" description="Disordered" evidence="1">
    <location>
        <begin position="877"/>
        <end position="910"/>
    </location>
</feature>
<feature type="compositionally biased region" description="Low complexity" evidence="1">
    <location>
        <begin position="2037"/>
        <end position="2054"/>
    </location>
</feature>
<feature type="region of interest" description="Disordered" evidence="1">
    <location>
        <begin position="725"/>
        <end position="746"/>
    </location>
</feature>
<feature type="compositionally biased region" description="Low complexity" evidence="1">
    <location>
        <begin position="565"/>
        <end position="574"/>
    </location>
</feature>
<feature type="compositionally biased region" description="Low complexity" evidence="1">
    <location>
        <begin position="474"/>
        <end position="520"/>
    </location>
</feature>
<feature type="region of interest" description="Disordered" evidence="1">
    <location>
        <begin position="759"/>
        <end position="782"/>
    </location>
</feature>
<dbReference type="Proteomes" id="UP000827284">
    <property type="component" value="Unassembled WGS sequence"/>
</dbReference>
<feature type="region of interest" description="Disordered" evidence="1">
    <location>
        <begin position="1848"/>
        <end position="1932"/>
    </location>
</feature>
<feature type="compositionally biased region" description="Basic residues" evidence="1">
    <location>
        <begin position="286"/>
        <end position="295"/>
    </location>
</feature>
<feature type="region of interest" description="Disordered" evidence="1">
    <location>
        <begin position="1969"/>
        <end position="2093"/>
    </location>
</feature>
<feature type="compositionally biased region" description="Low complexity" evidence="1">
    <location>
        <begin position="2013"/>
        <end position="2025"/>
    </location>
</feature>
<feature type="compositionally biased region" description="Low complexity" evidence="1">
    <location>
        <begin position="1093"/>
        <end position="1103"/>
    </location>
</feature>
<evidence type="ECO:0000313" key="3">
    <source>
        <dbReference type="EMBL" id="GJJ67872.1"/>
    </source>
</evidence>
<feature type="compositionally biased region" description="Low complexity" evidence="1">
    <location>
        <begin position="1809"/>
        <end position="1820"/>
    </location>
</feature>
<feature type="compositionally biased region" description="Low complexity" evidence="1">
    <location>
        <begin position="588"/>
        <end position="598"/>
    </location>
</feature>
<feature type="region of interest" description="Disordered" evidence="1">
    <location>
        <begin position="1533"/>
        <end position="1559"/>
    </location>
</feature>
<feature type="region of interest" description="Disordered" evidence="1">
    <location>
        <begin position="1053"/>
        <end position="1154"/>
    </location>
</feature>
<feature type="region of interest" description="Disordered" evidence="1">
    <location>
        <begin position="170"/>
        <end position="310"/>
    </location>
</feature>
<feature type="compositionally biased region" description="Low complexity" evidence="1">
    <location>
        <begin position="679"/>
        <end position="696"/>
    </location>
</feature>
<feature type="compositionally biased region" description="Polar residues" evidence="1">
    <location>
        <begin position="1234"/>
        <end position="1256"/>
    </location>
</feature>
<feature type="region of interest" description="Disordered" evidence="1">
    <location>
        <begin position="344"/>
        <end position="387"/>
    </location>
</feature>
<feature type="compositionally biased region" description="Polar residues" evidence="1">
    <location>
        <begin position="2069"/>
        <end position="2093"/>
    </location>
</feature>
<feature type="region of interest" description="Disordered" evidence="1">
    <location>
        <begin position="2177"/>
        <end position="2208"/>
    </location>
</feature>
<comment type="caution">
    <text evidence="3">The sequence shown here is derived from an EMBL/GenBank/DDBJ whole genome shotgun (WGS) entry which is preliminary data.</text>
</comment>
<protein>
    <recommendedName>
        <fullName evidence="2">C2H2-type domain-containing protein</fullName>
    </recommendedName>
</protein>
<feature type="compositionally biased region" description="Polar residues" evidence="1">
    <location>
        <begin position="1898"/>
        <end position="1925"/>
    </location>
</feature>
<dbReference type="PROSITE" id="PS00028">
    <property type="entry name" value="ZINC_FINGER_C2H2_1"/>
    <property type="match status" value="1"/>
</dbReference>
<name>A0A9P3H0E6_9FUNG</name>
<feature type="domain" description="C2H2-type" evidence="2">
    <location>
        <begin position="323"/>
        <end position="345"/>
    </location>
</feature>
<feature type="region of interest" description="Disordered" evidence="1">
    <location>
        <begin position="551"/>
        <end position="598"/>
    </location>
</feature>
<dbReference type="EMBL" id="BQFW01000001">
    <property type="protein sequence ID" value="GJJ67872.1"/>
    <property type="molecule type" value="Genomic_DNA"/>
</dbReference>
<feature type="compositionally biased region" description="Basic and acidic residues" evidence="1">
    <location>
        <begin position="821"/>
        <end position="832"/>
    </location>
</feature>
<feature type="compositionally biased region" description="Low complexity" evidence="1">
    <location>
        <begin position="1573"/>
        <end position="1593"/>
    </location>
</feature>
<feature type="compositionally biased region" description="Polar residues" evidence="1">
    <location>
        <begin position="34"/>
        <end position="48"/>
    </location>
</feature>
<feature type="compositionally biased region" description="Pro residues" evidence="1">
    <location>
        <begin position="944"/>
        <end position="956"/>
    </location>
</feature>
<proteinExistence type="predicted"/>